<dbReference type="OrthoDB" id="5599874at2759"/>
<dbReference type="EMBL" id="JH718430">
    <property type="protein sequence ID" value="EJC97456.1"/>
    <property type="molecule type" value="Genomic_DNA"/>
</dbReference>
<keyword evidence="4" id="KW-1185">Reference proteome</keyword>
<organism evidence="3 4">
    <name type="scientific">Fomitiporia mediterranea (strain MF3/22)</name>
    <name type="common">Grapevine white-rot fungus</name>
    <dbReference type="NCBI Taxonomy" id="694068"/>
    <lineage>
        <taxon>Eukaryota</taxon>
        <taxon>Fungi</taxon>
        <taxon>Dikarya</taxon>
        <taxon>Basidiomycota</taxon>
        <taxon>Agaricomycotina</taxon>
        <taxon>Agaricomycetes</taxon>
        <taxon>Hymenochaetales</taxon>
        <taxon>Hymenochaetaceae</taxon>
        <taxon>Fomitiporia</taxon>
    </lineage>
</organism>
<evidence type="ECO:0000259" key="2">
    <source>
        <dbReference type="Pfam" id="PF18596"/>
    </source>
</evidence>
<accession>R7SFF3</accession>
<dbReference type="OMA" id="KDTWIDP"/>
<dbReference type="Proteomes" id="UP000053630">
    <property type="component" value="Unassembled WGS sequence"/>
</dbReference>
<protein>
    <recommendedName>
        <fullName evidence="2">Sld7 C-terminal domain-containing protein</fullName>
    </recommendedName>
</protein>
<feature type="domain" description="Sld7 C-terminal" evidence="2">
    <location>
        <begin position="325"/>
        <end position="397"/>
    </location>
</feature>
<dbReference type="Pfam" id="PF18596">
    <property type="entry name" value="Sld7_C"/>
    <property type="match status" value="1"/>
</dbReference>
<dbReference type="RefSeq" id="XP_007272281.1">
    <property type="nucleotide sequence ID" value="XM_007272219.1"/>
</dbReference>
<evidence type="ECO:0000313" key="3">
    <source>
        <dbReference type="EMBL" id="EJC97456.1"/>
    </source>
</evidence>
<evidence type="ECO:0000313" key="4">
    <source>
        <dbReference type="Proteomes" id="UP000053630"/>
    </source>
</evidence>
<dbReference type="eggNOG" id="ENOG502SCTC">
    <property type="taxonomic scope" value="Eukaryota"/>
</dbReference>
<evidence type="ECO:0000256" key="1">
    <source>
        <dbReference type="SAM" id="MobiDB-lite"/>
    </source>
</evidence>
<dbReference type="AlphaFoldDB" id="R7SFF3"/>
<dbReference type="KEGG" id="fme:FOMMEDRAFT_163266"/>
<reference evidence="4" key="1">
    <citation type="journal article" date="2012" name="Science">
        <title>The Paleozoic origin of enzymatic lignin decomposition reconstructed from 31 fungal genomes.</title>
        <authorList>
            <person name="Floudas D."/>
            <person name="Binder M."/>
            <person name="Riley R."/>
            <person name="Barry K."/>
            <person name="Blanchette R.A."/>
            <person name="Henrissat B."/>
            <person name="Martinez A.T."/>
            <person name="Otillar R."/>
            <person name="Spatafora J.W."/>
            <person name="Yadav J.S."/>
            <person name="Aerts A."/>
            <person name="Benoit I."/>
            <person name="Boyd A."/>
            <person name="Carlson A."/>
            <person name="Copeland A."/>
            <person name="Coutinho P.M."/>
            <person name="de Vries R.P."/>
            <person name="Ferreira P."/>
            <person name="Findley K."/>
            <person name="Foster B."/>
            <person name="Gaskell J."/>
            <person name="Glotzer D."/>
            <person name="Gorecki P."/>
            <person name="Heitman J."/>
            <person name="Hesse C."/>
            <person name="Hori C."/>
            <person name="Igarashi K."/>
            <person name="Jurgens J.A."/>
            <person name="Kallen N."/>
            <person name="Kersten P."/>
            <person name="Kohler A."/>
            <person name="Kuees U."/>
            <person name="Kumar T.K.A."/>
            <person name="Kuo A."/>
            <person name="LaButti K."/>
            <person name="Larrondo L.F."/>
            <person name="Lindquist E."/>
            <person name="Ling A."/>
            <person name="Lombard V."/>
            <person name="Lucas S."/>
            <person name="Lundell T."/>
            <person name="Martin R."/>
            <person name="McLaughlin D.J."/>
            <person name="Morgenstern I."/>
            <person name="Morin E."/>
            <person name="Murat C."/>
            <person name="Nagy L.G."/>
            <person name="Nolan M."/>
            <person name="Ohm R.A."/>
            <person name="Patyshakuliyeva A."/>
            <person name="Rokas A."/>
            <person name="Ruiz-Duenas F.J."/>
            <person name="Sabat G."/>
            <person name="Salamov A."/>
            <person name="Samejima M."/>
            <person name="Schmutz J."/>
            <person name="Slot J.C."/>
            <person name="St John F."/>
            <person name="Stenlid J."/>
            <person name="Sun H."/>
            <person name="Sun S."/>
            <person name="Syed K."/>
            <person name="Tsang A."/>
            <person name="Wiebenga A."/>
            <person name="Young D."/>
            <person name="Pisabarro A."/>
            <person name="Eastwood D.C."/>
            <person name="Martin F."/>
            <person name="Cullen D."/>
            <person name="Grigoriev I.V."/>
            <person name="Hibbett D.S."/>
        </authorList>
    </citation>
    <scope>NUCLEOTIDE SEQUENCE [LARGE SCALE GENOMIC DNA]</scope>
    <source>
        <strain evidence="4">MF3/22</strain>
    </source>
</reference>
<dbReference type="GeneID" id="18675994"/>
<feature type="region of interest" description="Disordered" evidence="1">
    <location>
        <begin position="258"/>
        <end position="293"/>
    </location>
</feature>
<feature type="region of interest" description="Disordered" evidence="1">
    <location>
        <begin position="206"/>
        <end position="237"/>
    </location>
</feature>
<gene>
    <name evidence="3" type="ORF">FOMMEDRAFT_163266</name>
</gene>
<sequence>MTTALLQSSRSNAHSFNAHASVLSQDRTQTPVLDATSSSFYSFQSTTQSATQPRLLYRGSLSLPHSHLLLDGLTFTIALPSDDPSSSRTLLETPLPLALESMRGRPSLRFSGVVKMEDICWEDGERVNLHVHPRCILTRQLFEQTLCSTPVSSTKGHTDSGIRISLGDTSNANANNDIAVFGCPHPSSSIMQLCVARILPTLPKPTLLGRLPSDKLQQMRPPRPDDPTPRKPPAGFAGIARVGLGMKRTASMKFKDIEKEKGDNNGTEVDSNNRMTKDKESTGSKEGTFKIPALPPGKARQVIDVDIFDAPMDVEEVPKRASDLETRNKTFIKKATVRLMSAAGISKINPSFKDFFNQVYHGTSFALRSKLSVSNFDSDSKEAELVDRVVQAHITLYLGGLGVGVLLLQQQ</sequence>
<dbReference type="InterPro" id="IPR041260">
    <property type="entry name" value="Sld7_C"/>
</dbReference>
<feature type="compositionally biased region" description="Polar residues" evidence="1">
    <location>
        <begin position="264"/>
        <end position="274"/>
    </location>
</feature>
<name>R7SFF3_FOMME</name>
<proteinExistence type="predicted"/>